<dbReference type="EMBL" id="JBBBZM010000142">
    <property type="protein sequence ID" value="KAL0632961.1"/>
    <property type="molecule type" value="Genomic_DNA"/>
</dbReference>
<evidence type="ECO:0000313" key="2">
    <source>
        <dbReference type="EMBL" id="KAL0632961.1"/>
    </source>
</evidence>
<gene>
    <name evidence="2" type="ORF">Q9L58_008119</name>
</gene>
<keyword evidence="3" id="KW-1185">Reference proteome</keyword>
<evidence type="ECO:0000313" key="3">
    <source>
        <dbReference type="Proteomes" id="UP001447188"/>
    </source>
</evidence>
<dbReference type="Proteomes" id="UP001447188">
    <property type="component" value="Unassembled WGS sequence"/>
</dbReference>
<feature type="compositionally biased region" description="Polar residues" evidence="1">
    <location>
        <begin position="308"/>
        <end position="320"/>
    </location>
</feature>
<feature type="region of interest" description="Disordered" evidence="1">
    <location>
        <begin position="152"/>
        <end position="203"/>
    </location>
</feature>
<accession>A0ABR3GAH4</accession>
<feature type="compositionally biased region" description="Low complexity" evidence="1">
    <location>
        <begin position="27"/>
        <end position="48"/>
    </location>
</feature>
<feature type="region of interest" description="Disordered" evidence="1">
    <location>
        <begin position="216"/>
        <end position="331"/>
    </location>
</feature>
<name>A0ABR3GAH4_9PEZI</name>
<protein>
    <submittedName>
        <fullName evidence="2">Uncharacterized protein</fullName>
    </submittedName>
</protein>
<feature type="compositionally biased region" description="Pro residues" evidence="1">
    <location>
        <begin position="285"/>
        <end position="304"/>
    </location>
</feature>
<proteinExistence type="predicted"/>
<feature type="region of interest" description="Disordered" evidence="1">
    <location>
        <begin position="1"/>
        <end position="70"/>
    </location>
</feature>
<comment type="caution">
    <text evidence="2">The sequence shown here is derived from an EMBL/GenBank/DDBJ whole genome shotgun (WGS) entry which is preliminary data.</text>
</comment>
<sequence>MSQDLLSEFDSLYSAPAPPAAAPPPSRSFVPSSSFSSSSSSSPFSNPSNRRFTSVDPWDPLNLNLPPAPRTQLPLHNVPLVRTAAHGHQQRASATNFDDLLGIVNSPQAPWPPRAPQVSRLGQMQRPMSFHGVLPNSSKIDPFAAMGNDFSGSDGRGGRFTPPPPLSRGDFGGMDGRRKSSTTSMGRPMSVGAFGTPTPPPDLLGMDDDDDFGDFTSAAAPGMGPNTTPPRNDYLRNGRSSTPPPLPTPPKPKYHHRHQKSLIDDDDFGEFMASPTTPTRSTFNTPPPIPPRNTVTTPPPPRFSSPPQNTNRHSITLRTFSPSKPKPAPQQQMPSVAVLLTAFPPLFLLPQTCLLNKLTPLPFPLRQRVLADVKTKVFLEGVCELGRVAGRIIAGRKRRKAVLRNRNGGMALGGNAGWEQQKEEREVKETCRLWADGAGRLKAAMGKGVPEIMDEGARGGSAVGGCRLCVLGEAEVVHSLRERTEGSGWWDTAWGGHAGCRGFWEKHGQSLGGMQ</sequence>
<dbReference type="PANTHER" id="PTHR42084:SF1">
    <property type="entry name" value="SERINE_THREONINE-PROTEIN KINASE PPK6"/>
    <property type="match status" value="1"/>
</dbReference>
<evidence type="ECO:0000256" key="1">
    <source>
        <dbReference type="SAM" id="MobiDB-lite"/>
    </source>
</evidence>
<feature type="compositionally biased region" description="Pro residues" evidence="1">
    <location>
        <begin position="16"/>
        <end position="26"/>
    </location>
</feature>
<organism evidence="2 3">
    <name type="scientific">Discina gigas</name>
    <dbReference type="NCBI Taxonomy" id="1032678"/>
    <lineage>
        <taxon>Eukaryota</taxon>
        <taxon>Fungi</taxon>
        <taxon>Dikarya</taxon>
        <taxon>Ascomycota</taxon>
        <taxon>Pezizomycotina</taxon>
        <taxon>Pezizomycetes</taxon>
        <taxon>Pezizales</taxon>
        <taxon>Discinaceae</taxon>
        <taxon>Discina</taxon>
    </lineage>
</organism>
<feature type="compositionally biased region" description="Pro residues" evidence="1">
    <location>
        <begin position="242"/>
        <end position="251"/>
    </location>
</feature>
<dbReference type="PANTHER" id="PTHR42084">
    <property type="entry name" value="YALI0E26631P"/>
    <property type="match status" value="1"/>
</dbReference>
<reference evidence="2 3" key="1">
    <citation type="submission" date="2024-02" db="EMBL/GenBank/DDBJ databases">
        <title>Discinaceae phylogenomics.</title>
        <authorList>
            <person name="Dirks A.C."/>
            <person name="James T.Y."/>
        </authorList>
    </citation>
    <scope>NUCLEOTIDE SEQUENCE [LARGE SCALE GENOMIC DNA]</scope>
    <source>
        <strain evidence="2 3">ACD0624</strain>
    </source>
</reference>